<dbReference type="Proteomes" id="UP000315003">
    <property type="component" value="Chromosome"/>
</dbReference>
<feature type="transmembrane region" description="Helical" evidence="2">
    <location>
        <begin position="30"/>
        <end position="50"/>
    </location>
</feature>
<evidence type="ECO:0000256" key="1">
    <source>
        <dbReference type="SAM" id="MobiDB-lite"/>
    </source>
</evidence>
<reference evidence="3 4" key="1">
    <citation type="submission" date="2019-02" db="EMBL/GenBank/DDBJ databases">
        <title>Deep-cultivation of Planctomycetes and their phenomic and genomic characterization uncovers novel biology.</title>
        <authorList>
            <person name="Wiegand S."/>
            <person name="Jogler M."/>
            <person name="Boedeker C."/>
            <person name="Pinto D."/>
            <person name="Vollmers J."/>
            <person name="Rivas-Marin E."/>
            <person name="Kohn T."/>
            <person name="Peeters S.H."/>
            <person name="Heuer A."/>
            <person name="Rast P."/>
            <person name="Oberbeckmann S."/>
            <person name="Bunk B."/>
            <person name="Jeske O."/>
            <person name="Meyerdierks A."/>
            <person name="Storesund J.E."/>
            <person name="Kallscheuer N."/>
            <person name="Luecker S."/>
            <person name="Lage O.M."/>
            <person name="Pohl T."/>
            <person name="Merkel B.J."/>
            <person name="Hornburger P."/>
            <person name="Mueller R.-W."/>
            <person name="Bruemmer F."/>
            <person name="Labrenz M."/>
            <person name="Spormann A.M."/>
            <person name="Op den Camp H."/>
            <person name="Overmann J."/>
            <person name="Amann R."/>
            <person name="Jetten M.S.M."/>
            <person name="Mascher T."/>
            <person name="Medema M.H."/>
            <person name="Devos D.P."/>
            <person name="Kaster A.-K."/>
            <person name="Ovreas L."/>
            <person name="Rohde M."/>
            <person name="Galperin M.Y."/>
            <person name="Jogler C."/>
        </authorList>
    </citation>
    <scope>NUCLEOTIDE SEQUENCE [LARGE SCALE GENOMIC DNA]</scope>
    <source>
        <strain evidence="3 4">SV_7m_r</strain>
    </source>
</reference>
<feature type="compositionally biased region" description="Polar residues" evidence="1">
    <location>
        <begin position="618"/>
        <end position="628"/>
    </location>
</feature>
<dbReference type="EMBL" id="CP036272">
    <property type="protein sequence ID" value="QDT59790.1"/>
    <property type="molecule type" value="Genomic_DNA"/>
</dbReference>
<feature type="region of interest" description="Disordered" evidence="1">
    <location>
        <begin position="617"/>
        <end position="734"/>
    </location>
</feature>
<dbReference type="RefSeq" id="WP_145271883.1">
    <property type="nucleotide sequence ID" value="NZ_CP036272.1"/>
</dbReference>
<evidence type="ECO:0000313" key="3">
    <source>
        <dbReference type="EMBL" id="QDT59790.1"/>
    </source>
</evidence>
<feature type="compositionally biased region" description="Gly residues" evidence="1">
    <location>
        <begin position="1029"/>
        <end position="1044"/>
    </location>
</feature>
<feature type="region of interest" description="Disordered" evidence="1">
    <location>
        <begin position="1062"/>
        <end position="1082"/>
    </location>
</feature>
<keyword evidence="2" id="KW-0812">Transmembrane</keyword>
<name>A0A517SUL8_9BACT</name>
<feature type="transmembrane region" description="Helical" evidence="2">
    <location>
        <begin position="62"/>
        <end position="84"/>
    </location>
</feature>
<accession>A0A517SUL8</accession>
<keyword evidence="2" id="KW-0472">Membrane</keyword>
<keyword evidence="4" id="KW-1185">Reference proteome</keyword>
<feature type="transmembrane region" description="Helical" evidence="2">
    <location>
        <begin position="154"/>
        <end position="173"/>
    </location>
</feature>
<dbReference type="AlphaFoldDB" id="A0A517SUL8"/>
<sequence>MKTKSALSVPDSLKGQLIAFRNRVWWIKGIETVSLILLTLGLMFLIVYAWERWTDAPAIIRAGFLVVALASFAAVPYFLVRWLAGFRGLHALARLLSGKLPSIGDRLLGVIELADNETEQQRSIALCQAAMDQVAADCADQDFRVATPDSRHRSFAVMATVVVLASVTVSLLYPQAAFNSLARLVSPWSDTPRYTFTRINPIDQEIVIAHGEQSELLVKLSNESLWLPETAKLSIANHDPLIAELDGNQYRFQIPPQLTATNVKLRIGDLAQRHDLNPMFRPELESVIADVRLPEYLQRPDALSVDSRAGRVTLVRGSSATVTAAANRALSLGRVNDEPTTPSGAELSAAPLTLDDSRTLKFQWRDQYGLTGKSPFELSIDSTDDNAPTVLVDGLRRQMVLLNSEVVKFTVGVSDDFGVKKAGIMWRGIPHPTVEKLANGEKILTAGGPKEMELDAKGTFCAERLGIQPQALELFVWAEDYMPGRKRSYSAPYTLYVLSPDQHAIWMTQQLSKWHQQALDVRDRERQLHEANKELRDKSREELATEESRRELARQADAEEANGRRLDRLNQLGEDLVKAAARNPEIGVGHLEDWAQMLQILKDLSDNRMPSVAELLEDSSNAPSQGSGKPSEADPQAVAGKSPAKPPAPNAGQVRANGSGKPSETEGEGPEPRAAPTLADVESSALAPKDDDDPAEPGPPKKPSNSALRLPGTTIIGNGKPEEQQQQQNQEDALDQAVTEQKDLLAEFDKIAEELNAILANLEGSTLVKRLKAESRVQNVIAGKLTDQIRPAFGQSKLEVNKKSKTILKQLSEAEGSRSLSVSYIMDDMEAYYQRRKFARFKTTLDEMREEEVLTAIHDLSSEIVSQQGVSVAMCEYWADTLDRWAENLVDPAKSGQCPGGASPESLPPSIVLEVLQILEGEIALRDETRVAEQGRPALREAEHMKEAESLSEVQNKLAKRIADVVDRIQELPEANKHFGKEMKLLAAVNGVMREAGEILYGGETGSPAIAAETEAIELLLQSKRINPNGGGGGGNSPGGGGEGNTVDAALALLGSGRNAKEVKEARDVSQTTGETGNVYPEEFRSGLDKYFNQLGG</sequence>
<proteinExistence type="predicted"/>
<feature type="region of interest" description="Disordered" evidence="1">
    <location>
        <begin position="531"/>
        <end position="561"/>
    </location>
</feature>
<gene>
    <name evidence="3" type="ORF">SV7mr_23000</name>
</gene>
<keyword evidence="2" id="KW-1133">Transmembrane helix</keyword>
<dbReference type="OrthoDB" id="220056at2"/>
<organism evidence="3 4">
    <name type="scientific">Stieleria bergensis</name>
    <dbReference type="NCBI Taxonomy" id="2528025"/>
    <lineage>
        <taxon>Bacteria</taxon>
        <taxon>Pseudomonadati</taxon>
        <taxon>Planctomycetota</taxon>
        <taxon>Planctomycetia</taxon>
        <taxon>Pirellulales</taxon>
        <taxon>Pirellulaceae</taxon>
        <taxon>Stieleria</taxon>
    </lineage>
</organism>
<evidence type="ECO:0000256" key="2">
    <source>
        <dbReference type="SAM" id="Phobius"/>
    </source>
</evidence>
<protein>
    <submittedName>
        <fullName evidence="3">Uncharacterized protein</fullName>
    </submittedName>
</protein>
<feature type="region of interest" description="Disordered" evidence="1">
    <location>
        <begin position="1025"/>
        <end position="1047"/>
    </location>
</feature>
<evidence type="ECO:0000313" key="4">
    <source>
        <dbReference type="Proteomes" id="UP000315003"/>
    </source>
</evidence>